<organism evidence="1 2">
    <name type="scientific">Sphingobacterium tenebrionis</name>
    <dbReference type="NCBI Taxonomy" id="3111775"/>
    <lineage>
        <taxon>Bacteria</taxon>
        <taxon>Pseudomonadati</taxon>
        <taxon>Bacteroidota</taxon>
        <taxon>Sphingobacteriia</taxon>
        <taxon>Sphingobacteriales</taxon>
        <taxon>Sphingobacteriaceae</taxon>
        <taxon>Sphingobacterium</taxon>
    </lineage>
</organism>
<dbReference type="Proteomes" id="UP001363035">
    <property type="component" value="Unassembled WGS sequence"/>
</dbReference>
<name>A0ABU8I5N8_9SPHI</name>
<sequence>MRIPEELLHFIWRFRLFKPLMMKTTCGKQVQVIKPGQFNEHAGPDFLFAELKIAGQQWFGHIELHVDAKDWMVHRHHQDEAYNAVILHVIWEGEMACYLSDGTWIPNLNLQQLVDEEVLEKALDLLHNGHWLSCAYRMKKIPMHIKLQTVQRAAVERLEGRYQQIMLQNKRFKGDWERITLSMLAGSFGFKVNKQAFLDWAELINLKLLAKFADKPKSIQAMFFGQAGFLTAYKGKESYPTQLQKEYEYIKQGFGLAEMSVYQWKFLRMRPANFPTIRLAQLAGLYHIRTNWFSKIVSSHYVEDIKQELRNTTINKYWRTHYHFEKTTEDHSNEFSETFTDLLVINCFAPLLFAYGKHIRKTGHMDLAMEWLESIGAEENVVTRKYRKSGLPSFSAMESQGLLHLQTHYCDLKKCLNCPIGAYILQQPIDV</sequence>
<gene>
    <name evidence="1" type="ORF">VJ786_09020</name>
</gene>
<evidence type="ECO:0000313" key="1">
    <source>
        <dbReference type="EMBL" id="MEI5985044.1"/>
    </source>
</evidence>
<dbReference type="InterPro" id="IPR021272">
    <property type="entry name" value="DUF2851"/>
</dbReference>
<protein>
    <submittedName>
        <fullName evidence="1">DUF2851 family protein</fullName>
    </submittedName>
</protein>
<dbReference type="RefSeq" id="WP_099368119.1">
    <property type="nucleotide sequence ID" value="NZ_JAYLLN010000019.1"/>
</dbReference>
<evidence type="ECO:0000313" key="2">
    <source>
        <dbReference type="Proteomes" id="UP001363035"/>
    </source>
</evidence>
<proteinExistence type="predicted"/>
<accession>A0ABU8I5N8</accession>
<keyword evidence="2" id="KW-1185">Reference proteome</keyword>
<dbReference type="Pfam" id="PF11013">
    <property type="entry name" value="DUF2851"/>
    <property type="match status" value="1"/>
</dbReference>
<reference evidence="1 2" key="1">
    <citation type="submission" date="2024-01" db="EMBL/GenBank/DDBJ databases">
        <title>Sphingobacterium tenebrionis sp. nov., a novel endophyte isolated from tenebrio molitor intestines.</title>
        <authorList>
            <person name="Zhang C."/>
        </authorList>
    </citation>
    <scope>NUCLEOTIDE SEQUENCE [LARGE SCALE GENOMIC DNA]</scope>
    <source>
        <strain evidence="1 2">PU5-4</strain>
    </source>
</reference>
<dbReference type="EMBL" id="JAYLLN010000019">
    <property type="protein sequence ID" value="MEI5985044.1"/>
    <property type="molecule type" value="Genomic_DNA"/>
</dbReference>
<comment type="caution">
    <text evidence="1">The sequence shown here is derived from an EMBL/GenBank/DDBJ whole genome shotgun (WGS) entry which is preliminary data.</text>
</comment>